<dbReference type="InterPro" id="IPR014027">
    <property type="entry name" value="UDP-Glc/GDP-Man_DH_C"/>
</dbReference>
<evidence type="ECO:0000256" key="6">
    <source>
        <dbReference type="ARBA" id="ARBA00049130"/>
    </source>
</evidence>
<evidence type="ECO:0000313" key="9">
    <source>
        <dbReference type="EMBL" id="MFC5368761.1"/>
    </source>
</evidence>
<sequence length="454" mass="48236">MSSDAEQVTWLYENEGPTERQREAFLSGQVPVAVYGLGKMGLPLAAVFADVTGNVVGADIDPAVVDSLNRGQSTVDREPGLDALVTDLVSDGDFRAVTDAKRAASDAAIHVVIVPTGVNDDGTLDLGALRTVLCDVGDGLSPGDTVFVECTVPPGTCAKLVEPILASVSGLDPGDFGVAFCPERTASGRALRDIRGAYPKIVGGLNDESTRVAELVYETINESGVVTVSDATTAEAVKVFEGIYRDVNIALANELATYTDTLGIDVREAIDAANTQPYSHIHTPGPGVGGHCIPFYPYFLTTPFDVDAQLIRTARRINDGMPVYTVQRLQDCLEAVGRDIADSSVLVLGVTYRAGVKETTESPALGIIEGLRTLGATVFASDPMVDDLEQFGATTVPIESIHEADVDAVILVTDHEEFGEIEWDRFDRRLVVVDGRDALDLGDTDHYVYTIGSG</sequence>
<dbReference type="PIRSF" id="PIRSF000124">
    <property type="entry name" value="UDPglc_GDPman_dh"/>
    <property type="match status" value="1"/>
</dbReference>
<accession>A0ABD5RFZ7</accession>
<dbReference type="PANTHER" id="PTHR43491">
    <property type="entry name" value="UDP-N-ACETYL-D-MANNOSAMINE DEHYDROGENASE"/>
    <property type="match status" value="1"/>
</dbReference>
<dbReference type="NCBIfam" id="TIGR03026">
    <property type="entry name" value="NDP-sugDHase"/>
    <property type="match status" value="1"/>
</dbReference>
<name>A0ABD5RFZ7_9EURY</name>
<gene>
    <name evidence="9" type="ORF">ACFPJ5_17700</name>
</gene>
<organism evidence="9 10">
    <name type="scientific">Salinirubrum litoreum</name>
    <dbReference type="NCBI Taxonomy" id="1126234"/>
    <lineage>
        <taxon>Archaea</taxon>
        <taxon>Methanobacteriati</taxon>
        <taxon>Methanobacteriota</taxon>
        <taxon>Stenosarchaea group</taxon>
        <taxon>Halobacteria</taxon>
        <taxon>Halobacteriales</taxon>
        <taxon>Haloferacaceae</taxon>
        <taxon>Salinirubrum</taxon>
    </lineage>
</organism>
<dbReference type="InterPro" id="IPR036220">
    <property type="entry name" value="UDP-Glc/GDP-Man_DH_C_sf"/>
</dbReference>
<keyword evidence="3" id="KW-0560">Oxidoreductase</keyword>
<dbReference type="EMBL" id="JBHSKX010000004">
    <property type="protein sequence ID" value="MFC5368761.1"/>
    <property type="molecule type" value="Genomic_DNA"/>
</dbReference>
<evidence type="ECO:0000256" key="1">
    <source>
        <dbReference type="ARBA" id="ARBA00012935"/>
    </source>
</evidence>
<dbReference type="GO" id="GO:0089714">
    <property type="term" value="F:UDP-N-acetyl-D-mannosamine dehydrogenase activity"/>
    <property type="evidence" value="ECO:0007669"/>
    <property type="project" value="UniProtKB-EC"/>
</dbReference>
<proteinExistence type="inferred from homology"/>
<dbReference type="SUPFAM" id="SSF51735">
    <property type="entry name" value="NAD(P)-binding Rossmann-fold domains"/>
    <property type="match status" value="1"/>
</dbReference>
<dbReference type="PIRSF" id="PIRSF500136">
    <property type="entry name" value="UDP_ManNAc_DH"/>
    <property type="match status" value="1"/>
</dbReference>
<comment type="similarity">
    <text evidence="7">Belongs to the UDP-glucose/GDP-mannose dehydrogenase family.</text>
</comment>
<dbReference type="Pfam" id="PF03720">
    <property type="entry name" value="UDPG_MGDP_dh_C"/>
    <property type="match status" value="1"/>
</dbReference>
<dbReference type="InterPro" id="IPR036291">
    <property type="entry name" value="NAD(P)-bd_dom_sf"/>
</dbReference>
<evidence type="ECO:0000256" key="3">
    <source>
        <dbReference type="ARBA" id="ARBA00023002"/>
    </source>
</evidence>
<evidence type="ECO:0000256" key="7">
    <source>
        <dbReference type="PIRNR" id="PIRNR000124"/>
    </source>
</evidence>
<dbReference type="EC" id="1.1.1.336" evidence="1"/>
<dbReference type="InterPro" id="IPR001732">
    <property type="entry name" value="UDP-Glc/GDP-Man_DH_N"/>
</dbReference>
<dbReference type="SUPFAM" id="SSF48179">
    <property type="entry name" value="6-phosphogluconate dehydrogenase C-terminal domain-like"/>
    <property type="match status" value="1"/>
</dbReference>
<dbReference type="SMART" id="SM00984">
    <property type="entry name" value="UDPG_MGDP_dh_C"/>
    <property type="match status" value="1"/>
</dbReference>
<dbReference type="RefSeq" id="WP_227231331.1">
    <property type="nucleotide sequence ID" value="NZ_JAJCVJ010000003.1"/>
</dbReference>
<dbReference type="Pfam" id="PF03721">
    <property type="entry name" value="UDPG_MGDP_dh_N"/>
    <property type="match status" value="1"/>
</dbReference>
<evidence type="ECO:0000256" key="5">
    <source>
        <dbReference type="ARBA" id="ARBA00030172"/>
    </source>
</evidence>
<comment type="caution">
    <text evidence="9">The sequence shown here is derived from an EMBL/GenBank/DDBJ whole genome shotgun (WGS) entry which is preliminary data.</text>
</comment>
<dbReference type="Pfam" id="PF00984">
    <property type="entry name" value="UDPG_MGDP_dh"/>
    <property type="match status" value="1"/>
</dbReference>
<dbReference type="AlphaFoldDB" id="A0ABD5RFZ7"/>
<dbReference type="SUPFAM" id="SSF52413">
    <property type="entry name" value="UDP-glucose/GDP-mannose dehydrogenase C-terminal domain"/>
    <property type="match status" value="1"/>
</dbReference>
<evidence type="ECO:0000259" key="8">
    <source>
        <dbReference type="SMART" id="SM00984"/>
    </source>
</evidence>
<reference evidence="9 10" key="1">
    <citation type="journal article" date="2019" name="Int. J. Syst. Evol. Microbiol.">
        <title>The Global Catalogue of Microorganisms (GCM) 10K type strain sequencing project: providing services to taxonomists for standard genome sequencing and annotation.</title>
        <authorList>
            <consortium name="The Broad Institute Genomics Platform"/>
            <consortium name="The Broad Institute Genome Sequencing Center for Infectious Disease"/>
            <person name="Wu L."/>
            <person name="Ma J."/>
        </authorList>
    </citation>
    <scope>NUCLEOTIDE SEQUENCE [LARGE SCALE GENOMIC DNA]</scope>
    <source>
        <strain evidence="9 10">CGMCC 1.12237</strain>
    </source>
</reference>
<dbReference type="InterPro" id="IPR014026">
    <property type="entry name" value="UDP-Glc/GDP-Man_DH_dimer"/>
</dbReference>
<protein>
    <recommendedName>
        <fullName evidence="2">UDP-N-acetyl-D-mannosamine dehydrogenase</fullName>
        <ecNumber evidence="1">1.1.1.336</ecNumber>
    </recommendedName>
    <alternativeName>
        <fullName evidence="5">UDP-ManNAc 6-dehydrogenase</fullName>
    </alternativeName>
</protein>
<dbReference type="Proteomes" id="UP001596201">
    <property type="component" value="Unassembled WGS sequence"/>
</dbReference>
<keyword evidence="4" id="KW-0520">NAD</keyword>
<dbReference type="InterPro" id="IPR008927">
    <property type="entry name" value="6-PGluconate_DH-like_C_sf"/>
</dbReference>
<evidence type="ECO:0000256" key="2">
    <source>
        <dbReference type="ARBA" id="ARBA00016796"/>
    </source>
</evidence>
<comment type="catalytic activity">
    <reaction evidence="6">
        <text>UDP-N-acetyl-alpha-D-mannosamine + 2 NAD(+) + H2O = UDP-N-acetyl-alpha-D-mannosaminouronate + 2 NADH + 3 H(+)</text>
        <dbReference type="Rhea" id="RHEA:25780"/>
        <dbReference type="ChEBI" id="CHEBI:15377"/>
        <dbReference type="ChEBI" id="CHEBI:15378"/>
        <dbReference type="ChEBI" id="CHEBI:57540"/>
        <dbReference type="ChEBI" id="CHEBI:57945"/>
        <dbReference type="ChEBI" id="CHEBI:68623"/>
        <dbReference type="ChEBI" id="CHEBI:70731"/>
        <dbReference type="EC" id="1.1.1.336"/>
    </reaction>
</comment>
<dbReference type="Gene3D" id="3.40.50.720">
    <property type="entry name" value="NAD(P)-binding Rossmann-like Domain"/>
    <property type="match status" value="2"/>
</dbReference>
<evidence type="ECO:0000313" key="10">
    <source>
        <dbReference type="Proteomes" id="UP001596201"/>
    </source>
</evidence>
<keyword evidence="10" id="KW-1185">Reference proteome</keyword>
<dbReference type="PANTHER" id="PTHR43491:SF5">
    <property type="entry name" value="UDP-N-ACETYL-D-MANNOSAMINE DEHYDROGENASE"/>
    <property type="match status" value="1"/>
</dbReference>
<evidence type="ECO:0000256" key="4">
    <source>
        <dbReference type="ARBA" id="ARBA00023027"/>
    </source>
</evidence>
<dbReference type="InterPro" id="IPR017476">
    <property type="entry name" value="UDP-Glc/GDP-Man"/>
</dbReference>
<dbReference type="InterPro" id="IPR028359">
    <property type="entry name" value="UDP_ManNAc/GlcNAc_DH"/>
</dbReference>
<feature type="domain" description="UDP-glucose/GDP-mannose dehydrogenase C-terminal" evidence="8">
    <location>
        <begin position="346"/>
        <end position="441"/>
    </location>
</feature>